<organism evidence="2 3">
    <name type="scientific">Henosepilachna vigintioctopunctata</name>
    <dbReference type="NCBI Taxonomy" id="420089"/>
    <lineage>
        <taxon>Eukaryota</taxon>
        <taxon>Metazoa</taxon>
        <taxon>Ecdysozoa</taxon>
        <taxon>Arthropoda</taxon>
        <taxon>Hexapoda</taxon>
        <taxon>Insecta</taxon>
        <taxon>Pterygota</taxon>
        <taxon>Neoptera</taxon>
        <taxon>Endopterygota</taxon>
        <taxon>Coleoptera</taxon>
        <taxon>Polyphaga</taxon>
        <taxon>Cucujiformia</taxon>
        <taxon>Coccinelloidea</taxon>
        <taxon>Coccinellidae</taxon>
        <taxon>Epilachninae</taxon>
        <taxon>Epilachnini</taxon>
        <taxon>Henosepilachna</taxon>
    </lineage>
</organism>
<feature type="coiled-coil region" evidence="1">
    <location>
        <begin position="85"/>
        <end position="119"/>
    </location>
</feature>
<accession>A0AAW1TUF1</accession>
<sequence length="132" mass="15042">MMKYVVKSIKCDSTYHPSCAQHLRGVKISSENARNCCENLEESSDNQTYSAEVENTQANNSVPITNESSEVDLLIDIIICLEEANKLIFENKELLKDKIAKLENDISIKDIEIDELKKQMANTNIIKKKHVR</sequence>
<reference evidence="2 3" key="1">
    <citation type="submission" date="2023-03" db="EMBL/GenBank/DDBJ databases">
        <title>Genome insight into feeding habits of ladybird beetles.</title>
        <authorList>
            <person name="Li H.-S."/>
            <person name="Huang Y.-H."/>
            <person name="Pang H."/>
        </authorList>
    </citation>
    <scope>NUCLEOTIDE SEQUENCE [LARGE SCALE GENOMIC DNA]</scope>
    <source>
        <strain evidence="2">SYSU_2023b</strain>
        <tissue evidence="2">Whole body</tissue>
    </source>
</reference>
<name>A0AAW1TUF1_9CUCU</name>
<protein>
    <submittedName>
        <fullName evidence="2">Uncharacterized protein</fullName>
    </submittedName>
</protein>
<dbReference type="EMBL" id="JARQZJ010000006">
    <property type="protein sequence ID" value="KAK9871445.1"/>
    <property type="molecule type" value="Genomic_DNA"/>
</dbReference>
<evidence type="ECO:0000313" key="2">
    <source>
        <dbReference type="EMBL" id="KAK9871445.1"/>
    </source>
</evidence>
<evidence type="ECO:0000256" key="1">
    <source>
        <dbReference type="SAM" id="Coils"/>
    </source>
</evidence>
<proteinExistence type="predicted"/>
<gene>
    <name evidence="2" type="ORF">WA026_012818</name>
</gene>
<dbReference type="AlphaFoldDB" id="A0AAW1TUF1"/>
<evidence type="ECO:0000313" key="3">
    <source>
        <dbReference type="Proteomes" id="UP001431783"/>
    </source>
</evidence>
<dbReference type="Proteomes" id="UP001431783">
    <property type="component" value="Unassembled WGS sequence"/>
</dbReference>
<keyword evidence="3" id="KW-1185">Reference proteome</keyword>
<keyword evidence="1" id="KW-0175">Coiled coil</keyword>
<comment type="caution">
    <text evidence="2">The sequence shown here is derived from an EMBL/GenBank/DDBJ whole genome shotgun (WGS) entry which is preliminary data.</text>
</comment>